<keyword evidence="4" id="KW-1185">Reference proteome</keyword>
<evidence type="ECO:0000256" key="2">
    <source>
        <dbReference type="SAM" id="SignalP"/>
    </source>
</evidence>
<feature type="chain" id="PRO_5044212590" description="X-X-X-Leu-X-X-Gly heptad repeats" evidence="2">
    <location>
        <begin position="28"/>
        <end position="859"/>
    </location>
</feature>
<evidence type="ECO:0000313" key="3">
    <source>
        <dbReference type="EMBL" id="MDX8419203.1"/>
    </source>
</evidence>
<accession>A0AB35U1E3</accession>
<dbReference type="Proteomes" id="UP001286174">
    <property type="component" value="Unassembled WGS sequence"/>
</dbReference>
<evidence type="ECO:0000313" key="4">
    <source>
        <dbReference type="Proteomes" id="UP001286174"/>
    </source>
</evidence>
<protein>
    <recommendedName>
        <fullName evidence="5">X-X-X-Leu-X-X-Gly heptad repeats</fullName>
    </recommendedName>
</protein>
<reference evidence="3 4" key="1">
    <citation type="submission" date="2022-03" db="EMBL/GenBank/DDBJ databases">
        <title>Novel taxa within the pig intestine.</title>
        <authorList>
            <person name="Wylensek D."/>
            <person name="Bishof K."/>
            <person name="Afrizal A."/>
            <person name="Clavel T."/>
        </authorList>
    </citation>
    <scope>NUCLEOTIDE SEQUENCE [LARGE SCALE GENOMIC DNA]</scope>
    <source>
        <strain evidence="3 4">CLA-KB-P133</strain>
    </source>
</reference>
<keyword evidence="2" id="KW-0732">Signal</keyword>
<dbReference type="Gene3D" id="1.10.287.950">
    <property type="entry name" value="Methyl-accepting chemotaxis protein"/>
    <property type="match status" value="2"/>
</dbReference>
<evidence type="ECO:0000256" key="1">
    <source>
        <dbReference type="SAM" id="MobiDB-lite"/>
    </source>
</evidence>
<dbReference type="AlphaFoldDB" id="A0AB35U1E3"/>
<dbReference type="RefSeq" id="WP_370595692.1">
    <property type="nucleotide sequence ID" value="NZ_JALBUR010000006.1"/>
</dbReference>
<gene>
    <name evidence="3" type="ORF">MOZ60_03740</name>
</gene>
<dbReference type="NCBIfam" id="TIGR03057">
    <property type="entry name" value="xxxLxxG_by_4"/>
    <property type="match status" value="6"/>
</dbReference>
<proteinExistence type="predicted"/>
<dbReference type="InterPro" id="IPR011049">
    <property type="entry name" value="Serralysin-like_metalloprot_C"/>
</dbReference>
<feature type="region of interest" description="Disordered" evidence="1">
    <location>
        <begin position="823"/>
        <end position="842"/>
    </location>
</feature>
<feature type="signal peptide" evidence="2">
    <location>
        <begin position="1"/>
        <end position="27"/>
    </location>
</feature>
<sequence>MKKFIIKATTLAGVGTLLVTGALPVNAEDTTSDGTTKDESVYVVLNADGSVSSVTVSDQLHNANGFSNYQDKSDLKNVQNLKSDDPVQSSSDGYTWTTTDTDIYYQGKTTKALPLDTTIEYKLDGKTVDPKDIVGKSGHLSMTFNIKNTQTKQYTIDGKTYTVCQPFYVAAGGMPDQDHFTNVKIDHGTVSTDTSHSIALAVMMPGMKDSIGQFLTGDLSSLNDYLFDTVTIEADVTDFESPTMMMAASTDLSALKGELKDDGAFDTTDLFDQLDELDAATQKLIDGSKALYEGADQLKDGANQVNDGVGTLVNGTSTLTDGTSQLAEGGQALVDGANQASAGAAALQAGLGQLVSKNDTLVSGANKIADAVLSSAQTQLREQLKNNSITLTWDNYADVLGDYNNINNDMRAQAKQKIRSAVEAQTGPLDESTFNGILYMCASNGCTSEEDIKNFLKSNTASLETANAVATAQNDAALIGKNDFSKIDSILNLALYESSISTTGNTIKAATGVTVTNAQAEAVWLAIASHQIQSDNLAAIENIINNIPADQTQRGIHDETVQSVLKGMRTQATYSNEVIYSGICATLKSMKITDATQQAILVTIAGELHGDAGSTSDAFKGASADVTTATNVKNMITDGNKEENQSLINGMLNTLALPELKSELAGVTKQLQDVRSFVAGLETYTAHVQSAYTGSTQLVAGLTALTSGADTLNAGIQKVNTGAESLSSGAKTLKDGTQTLSDGATQLSDGAKTLYDGLVQYNEEGISKLTQNSDLDNLQTASKLISDIQNDDDAYVNYSGISDGTDGTVKFIYKISTVKSEADTEKDAASKSDDTSDVQESSDKGNFFTRLADLFIFWN</sequence>
<dbReference type="SUPFAM" id="SSF101967">
    <property type="entry name" value="Adhesin YadA, collagen-binding domain"/>
    <property type="match status" value="1"/>
</dbReference>
<dbReference type="EMBL" id="JALBUR010000006">
    <property type="protein sequence ID" value="MDX8419203.1"/>
    <property type="molecule type" value="Genomic_DNA"/>
</dbReference>
<dbReference type="InterPro" id="IPR023908">
    <property type="entry name" value="xxxLxxG_rpt"/>
</dbReference>
<name>A0AB35U1E3_9FIRM</name>
<comment type="caution">
    <text evidence="3">The sequence shown here is derived from an EMBL/GenBank/DDBJ whole genome shotgun (WGS) entry which is preliminary data.</text>
</comment>
<feature type="compositionally biased region" description="Basic and acidic residues" evidence="1">
    <location>
        <begin position="823"/>
        <end position="834"/>
    </location>
</feature>
<evidence type="ECO:0008006" key="5">
    <source>
        <dbReference type="Google" id="ProtNLM"/>
    </source>
</evidence>
<organism evidence="3 4">
    <name type="scientific">Grylomicrobium aquisgranensis</name>
    <dbReference type="NCBI Taxonomy" id="2926318"/>
    <lineage>
        <taxon>Bacteria</taxon>
        <taxon>Bacillati</taxon>
        <taxon>Bacillota</taxon>
        <taxon>Erysipelotrichia</taxon>
        <taxon>Erysipelotrichales</taxon>
        <taxon>Erysipelotrichaceae</taxon>
        <taxon>Grylomicrobium</taxon>
    </lineage>
</organism>